<dbReference type="OrthoDB" id="291427at2"/>
<dbReference type="EMBL" id="CP042912">
    <property type="protein sequence ID" value="QEG22673.1"/>
    <property type="molecule type" value="Genomic_DNA"/>
</dbReference>
<organism evidence="2 3">
    <name type="scientific">Mariniblastus fucicola</name>
    <dbReference type="NCBI Taxonomy" id="980251"/>
    <lineage>
        <taxon>Bacteria</taxon>
        <taxon>Pseudomonadati</taxon>
        <taxon>Planctomycetota</taxon>
        <taxon>Planctomycetia</taxon>
        <taxon>Pirellulales</taxon>
        <taxon>Pirellulaceae</taxon>
        <taxon>Mariniblastus</taxon>
    </lineage>
</organism>
<dbReference type="STRING" id="980251.GCA_001642875_02608"/>
<feature type="signal peptide" evidence="1">
    <location>
        <begin position="1"/>
        <end position="24"/>
    </location>
</feature>
<dbReference type="AlphaFoldDB" id="A0A5B9PJI4"/>
<protein>
    <submittedName>
        <fullName evidence="2">Uncharacterized protein</fullName>
    </submittedName>
</protein>
<keyword evidence="1" id="KW-0732">Signal</keyword>
<name>A0A5B9PJI4_9BACT</name>
<proteinExistence type="predicted"/>
<evidence type="ECO:0000313" key="3">
    <source>
        <dbReference type="Proteomes" id="UP000322214"/>
    </source>
</evidence>
<accession>A0A5B9PJI4</accession>
<evidence type="ECO:0000313" key="2">
    <source>
        <dbReference type="EMBL" id="QEG22673.1"/>
    </source>
</evidence>
<dbReference type="RefSeq" id="WP_075085036.1">
    <property type="nucleotide sequence ID" value="NZ_CP042912.1"/>
</dbReference>
<dbReference type="Proteomes" id="UP000322214">
    <property type="component" value="Chromosome"/>
</dbReference>
<reference evidence="2 3" key="1">
    <citation type="submission" date="2019-08" db="EMBL/GenBank/DDBJ databases">
        <title>Deep-cultivation of Planctomycetes and their phenomic and genomic characterization uncovers novel biology.</title>
        <authorList>
            <person name="Wiegand S."/>
            <person name="Jogler M."/>
            <person name="Boedeker C."/>
            <person name="Pinto D."/>
            <person name="Vollmers J."/>
            <person name="Rivas-Marin E."/>
            <person name="Kohn T."/>
            <person name="Peeters S.H."/>
            <person name="Heuer A."/>
            <person name="Rast P."/>
            <person name="Oberbeckmann S."/>
            <person name="Bunk B."/>
            <person name="Jeske O."/>
            <person name="Meyerdierks A."/>
            <person name="Storesund J.E."/>
            <person name="Kallscheuer N."/>
            <person name="Luecker S."/>
            <person name="Lage O.M."/>
            <person name="Pohl T."/>
            <person name="Merkel B.J."/>
            <person name="Hornburger P."/>
            <person name="Mueller R.-W."/>
            <person name="Bruemmer F."/>
            <person name="Labrenz M."/>
            <person name="Spormann A.M."/>
            <person name="Op den Camp H."/>
            <person name="Overmann J."/>
            <person name="Amann R."/>
            <person name="Jetten M.S.M."/>
            <person name="Mascher T."/>
            <person name="Medema M.H."/>
            <person name="Devos D.P."/>
            <person name="Kaster A.-K."/>
            <person name="Ovreas L."/>
            <person name="Rohde M."/>
            <person name="Galperin M.Y."/>
            <person name="Jogler C."/>
        </authorList>
    </citation>
    <scope>NUCLEOTIDE SEQUENCE [LARGE SCALE GENOMIC DNA]</scope>
    <source>
        <strain evidence="2 3">FC18</strain>
    </source>
</reference>
<evidence type="ECO:0000256" key="1">
    <source>
        <dbReference type="SAM" id="SignalP"/>
    </source>
</evidence>
<sequence precursor="true">MNRTKFFSTIALLCCCFLASPAIAQDISGQWSGGWHSGANNHRGNIKATFCQIDSSTMQAKFRGTFAKVIPFRYTTRLNIVSQQPGLTVMAGSRRLPLGGEFKYQISMTDQCFNGTFSSRRNHGQFVMQRQ</sequence>
<gene>
    <name evidence="2" type="ORF">MFFC18_25560</name>
</gene>
<keyword evidence="3" id="KW-1185">Reference proteome</keyword>
<feature type="chain" id="PRO_5022999318" evidence="1">
    <location>
        <begin position="25"/>
        <end position="131"/>
    </location>
</feature>
<dbReference type="KEGG" id="mff:MFFC18_25560"/>